<dbReference type="PANTHER" id="PTHR30189:SF1">
    <property type="entry name" value="LPS-ASSEMBLY PROTEIN LPTD"/>
    <property type="match status" value="1"/>
</dbReference>
<keyword evidence="1" id="KW-0732">Signal</keyword>
<dbReference type="InterPro" id="IPR050218">
    <property type="entry name" value="LptD"/>
</dbReference>
<keyword evidence="3" id="KW-1185">Reference proteome</keyword>
<dbReference type="PANTHER" id="PTHR30189">
    <property type="entry name" value="LPS-ASSEMBLY PROTEIN"/>
    <property type="match status" value="1"/>
</dbReference>
<dbReference type="RefSeq" id="WP_189643075.1">
    <property type="nucleotide sequence ID" value="NZ_BNAL01000017.1"/>
</dbReference>
<dbReference type="EMBL" id="BNAL01000017">
    <property type="protein sequence ID" value="GHG03577.1"/>
    <property type="molecule type" value="Genomic_DNA"/>
</dbReference>
<proteinExistence type="predicted"/>
<dbReference type="Proteomes" id="UP000632154">
    <property type="component" value="Unassembled WGS sequence"/>
</dbReference>
<reference evidence="3" key="1">
    <citation type="journal article" date="2019" name="Int. J. Syst. Evol. Microbiol.">
        <title>The Global Catalogue of Microorganisms (GCM) 10K type strain sequencing project: providing services to taxonomists for standard genome sequencing and annotation.</title>
        <authorList>
            <consortium name="The Broad Institute Genomics Platform"/>
            <consortium name="The Broad Institute Genome Sequencing Center for Infectious Disease"/>
            <person name="Wu L."/>
            <person name="Ma J."/>
        </authorList>
    </citation>
    <scope>NUCLEOTIDE SEQUENCE [LARGE SCALE GENOMIC DNA]</scope>
    <source>
        <strain evidence="3">CGMCC 1.18439</strain>
    </source>
</reference>
<comment type="caution">
    <text evidence="2">The sequence shown here is derived from an EMBL/GenBank/DDBJ whole genome shotgun (WGS) entry which is preliminary data.</text>
</comment>
<feature type="chain" id="PRO_5047321386" description="LPS-assembly protein LptD" evidence="1">
    <location>
        <begin position="34"/>
        <end position="928"/>
    </location>
</feature>
<gene>
    <name evidence="2" type="ORF">GCM10017783_15060</name>
</gene>
<organism evidence="2 3">
    <name type="scientific">Deinococcus piscis</name>
    <dbReference type="NCBI Taxonomy" id="394230"/>
    <lineage>
        <taxon>Bacteria</taxon>
        <taxon>Thermotogati</taxon>
        <taxon>Deinococcota</taxon>
        <taxon>Deinococci</taxon>
        <taxon>Deinococcales</taxon>
        <taxon>Deinococcaceae</taxon>
        <taxon>Deinococcus</taxon>
    </lineage>
</organism>
<evidence type="ECO:0000313" key="2">
    <source>
        <dbReference type="EMBL" id="GHG03577.1"/>
    </source>
</evidence>
<evidence type="ECO:0000313" key="3">
    <source>
        <dbReference type="Proteomes" id="UP000632154"/>
    </source>
</evidence>
<accession>A0ABQ3K6Z4</accession>
<evidence type="ECO:0000256" key="1">
    <source>
        <dbReference type="SAM" id="SignalP"/>
    </source>
</evidence>
<protein>
    <recommendedName>
        <fullName evidence="4">LPS-assembly protein LptD</fullName>
    </recommendedName>
</protein>
<name>A0ABQ3K6Z4_9DEIO</name>
<sequence length="928" mass="102106">MKRPVRRLMRHGLARLSLSVALLGGMLLGGAQAATVKIVDAGTLELRRIGEQELVVIGTDDASPDDVVEVELDGEKLRARRIEFNRTARTLTLVGGARYATAEGQTLSGEDLVIDLDGGALTGEDVLVSQGKLLIRGEELERVPGQLRAMGSYFTPCGGCGQTPDDYAFQAEQLLLYPGDRLVAYRVQVLLAGHPVLYLPALVLPLNEPSRQPRLELTQDERDGFTAAADLPFAIGDHTLGTTLLRFYQNRPDRFGAGVDLRSYSPLPYVDRADLYLLADPKPFNGTTPQEGRDLDLDFSVRGRVPLEEALSPLDYDLNIVRRDIGRSVTDPSRGVTSVKFGARVDYPLFTGQLNLYNLLGYDPTRSQYTPLKWPEVVIDPKPYRSGGLSADVRLTAGQYTAASNPDSPSAIRQGPNITTTRLEEQHDVSYTRPLWDGAEFSVRNRFTGRYYGTGARTVDLSVEARLNQRFGAEDQHNLSLTSGYLRYEGTSPFAFDRLSGRRLSAPQTVALSLVPTDGAAFSVAHTHDLLAERDRQAATAFGVRVNRYPLQLSSDLNHNFYTGTLERWTLSSTLGGSVVPVRTPTAERPLTPEEAEQLRVQRAYAWLEHLALSTNWGYTDRGGFQPLTVRATVTGAYRTDNISVYATHNVVTPGLREVGVNATMTKSYDTVLNPVTFSTAQRLNLVSDLWTGNTRVLWRGQYALEASHSLNMKPLPTAKDTGRVTLSVGTQGSGRADNWEVAYGGPFDLRRGYWTEPALRASYTSTQPGERFRVSGTYNLPGLEQRRSELVQLSLGGGWQAGDRVSLAGEAAYTRTRSGTYPNDIATDRLSFSPLAVGVRFEPNAQTDLYLTGRLNQVFTWVDGKLQKPGLPLPVVALTLDRCCWAAQAEADFSQGRYRFSVGLPGSEFNTLLERSESGWAVPLLRP</sequence>
<feature type="signal peptide" evidence="1">
    <location>
        <begin position="1"/>
        <end position="33"/>
    </location>
</feature>
<evidence type="ECO:0008006" key="4">
    <source>
        <dbReference type="Google" id="ProtNLM"/>
    </source>
</evidence>